<sequence>MTPVVTLDDTMPKLCTLKLSTLNSYDLSFQLDYMSFASGFLTIITSKTHIVIHPNVTPQKPCQGSGGSMSNGKMDTDFCCKT</sequence>
<dbReference type="AlphaFoldDB" id="A0A914PJW4"/>
<protein>
    <submittedName>
        <fullName evidence="2">Uncharacterized protein</fullName>
    </submittedName>
</protein>
<proteinExistence type="predicted"/>
<dbReference type="Proteomes" id="UP000887578">
    <property type="component" value="Unplaced"/>
</dbReference>
<organism evidence="1 2">
    <name type="scientific">Panagrolaimus davidi</name>
    <dbReference type="NCBI Taxonomy" id="227884"/>
    <lineage>
        <taxon>Eukaryota</taxon>
        <taxon>Metazoa</taxon>
        <taxon>Ecdysozoa</taxon>
        <taxon>Nematoda</taxon>
        <taxon>Chromadorea</taxon>
        <taxon>Rhabditida</taxon>
        <taxon>Tylenchina</taxon>
        <taxon>Panagrolaimomorpha</taxon>
        <taxon>Panagrolaimoidea</taxon>
        <taxon>Panagrolaimidae</taxon>
        <taxon>Panagrolaimus</taxon>
    </lineage>
</organism>
<reference evidence="2" key="1">
    <citation type="submission" date="2022-11" db="UniProtKB">
        <authorList>
            <consortium name="WormBaseParasite"/>
        </authorList>
    </citation>
    <scope>IDENTIFICATION</scope>
</reference>
<accession>A0A914PJW4</accession>
<evidence type="ECO:0000313" key="2">
    <source>
        <dbReference type="WBParaSite" id="PDA_v2.g1823.t1"/>
    </source>
</evidence>
<evidence type="ECO:0000313" key="1">
    <source>
        <dbReference type="Proteomes" id="UP000887578"/>
    </source>
</evidence>
<keyword evidence="1" id="KW-1185">Reference proteome</keyword>
<name>A0A914PJW4_9BILA</name>
<dbReference type="WBParaSite" id="PDA_v2.g1823.t1">
    <property type="protein sequence ID" value="PDA_v2.g1823.t1"/>
    <property type="gene ID" value="PDA_v2.g1823"/>
</dbReference>